<dbReference type="AlphaFoldDB" id="A0AAV2HKL3"/>
<keyword evidence="2" id="KW-1133">Transmembrane helix</keyword>
<accession>A0AAV2HKL3</accession>
<proteinExistence type="predicted"/>
<feature type="region of interest" description="Disordered" evidence="1">
    <location>
        <begin position="565"/>
        <end position="587"/>
    </location>
</feature>
<feature type="region of interest" description="Disordered" evidence="1">
    <location>
        <begin position="631"/>
        <end position="654"/>
    </location>
</feature>
<feature type="region of interest" description="Disordered" evidence="1">
    <location>
        <begin position="439"/>
        <end position="464"/>
    </location>
</feature>
<evidence type="ECO:0000256" key="2">
    <source>
        <dbReference type="SAM" id="Phobius"/>
    </source>
</evidence>
<organism evidence="3 4">
    <name type="scientific">Lymnaea stagnalis</name>
    <name type="common">Great pond snail</name>
    <name type="synonym">Helix stagnalis</name>
    <dbReference type="NCBI Taxonomy" id="6523"/>
    <lineage>
        <taxon>Eukaryota</taxon>
        <taxon>Metazoa</taxon>
        <taxon>Spiralia</taxon>
        <taxon>Lophotrochozoa</taxon>
        <taxon>Mollusca</taxon>
        <taxon>Gastropoda</taxon>
        <taxon>Heterobranchia</taxon>
        <taxon>Euthyneura</taxon>
        <taxon>Panpulmonata</taxon>
        <taxon>Hygrophila</taxon>
        <taxon>Lymnaeoidea</taxon>
        <taxon>Lymnaeidae</taxon>
        <taxon>Lymnaea</taxon>
    </lineage>
</organism>
<name>A0AAV2HKL3_LYMST</name>
<reference evidence="3 4" key="1">
    <citation type="submission" date="2024-04" db="EMBL/GenBank/DDBJ databases">
        <authorList>
            <consortium name="Genoscope - CEA"/>
            <person name="William W."/>
        </authorList>
    </citation>
    <scope>NUCLEOTIDE SEQUENCE [LARGE SCALE GENOMIC DNA]</scope>
</reference>
<evidence type="ECO:0000313" key="3">
    <source>
        <dbReference type="EMBL" id="CAL1534559.1"/>
    </source>
</evidence>
<keyword evidence="2" id="KW-0472">Membrane</keyword>
<dbReference type="EMBL" id="CAXITT010000175">
    <property type="protein sequence ID" value="CAL1534559.1"/>
    <property type="molecule type" value="Genomic_DNA"/>
</dbReference>
<dbReference type="Proteomes" id="UP001497497">
    <property type="component" value="Unassembled WGS sequence"/>
</dbReference>
<gene>
    <name evidence="3" type="ORF">GSLYS_00008519001</name>
</gene>
<evidence type="ECO:0000256" key="1">
    <source>
        <dbReference type="SAM" id="MobiDB-lite"/>
    </source>
</evidence>
<keyword evidence="2" id="KW-0812">Transmembrane</keyword>
<keyword evidence="4" id="KW-1185">Reference proteome</keyword>
<evidence type="ECO:0000313" key="4">
    <source>
        <dbReference type="Proteomes" id="UP001497497"/>
    </source>
</evidence>
<protein>
    <submittedName>
        <fullName evidence="3">Uncharacterized protein</fullName>
    </submittedName>
</protein>
<feature type="region of interest" description="Disordered" evidence="1">
    <location>
        <begin position="516"/>
        <end position="539"/>
    </location>
</feature>
<feature type="region of interest" description="Disordered" evidence="1">
    <location>
        <begin position="375"/>
        <end position="412"/>
    </location>
</feature>
<comment type="caution">
    <text evidence="3">The sequence shown here is derived from an EMBL/GenBank/DDBJ whole genome shotgun (WGS) entry which is preliminary data.</text>
</comment>
<feature type="transmembrane region" description="Helical" evidence="2">
    <location>
        <begin position="52"/>
        <end position="74"/>
    </location>
</feature>
<sequence length="654" mass="71621">MGDTKTQQTLAAVGLDYVSLTSQAPRMSSTTDSSEESGPGLSPWKDLNLSQILLPVLCGGFIAVVIFVIACCLTKRKAKPFRRRRERSCHTIETSHDTSEYGIYDVIDQVKGKSKSSEKSRRQDKLTSNCILASQNELGRSKTGDIFTTPLSALPLSAKLDSLLTPSLPECTKHDWKKFDRKFEASDLSLPHNGTKLPNSSHEEEEGIYETLDRYWTLTSSLKKDLSVQLATTNDLPGSDETLKVGSPMIKEECSGNPPSYNPKVDSGSHHFQNVPANFSQTAAERVCDDKILCQLTLFHISNTDESSRQAETVYYYVNLQSLSIDRTDSLPSVLQNARLQVLPDQENKENKSSSRSITLEPVESAMVPMLNESVYSTQSASESTHKRKVSIPKSSSPGYEQPPRTCSKRTPILLAKKSESFRDANTELQAAKDNFLHCRRRSDSSNSEVQAPTPVVSPTKVGPEAEKIIRKLGPLPPVPGPLPPVPGFRPPLCRAESENGGRLRHAARIAGMDVNPSQNFNKKHSSRPLPLSPDGNNFSRHRIERSASEVAFNRCEVEEVGLPGTGEALTPEASGRVDGEANGEDFCGSKVAMKQSSKLVSDNDLQQSTSDVDSLVMRDVGSDSHYFVLEPHCTSDSSDNSSEGEDGDDACTL</sequence>
<feature type="compositionally biased region" description="Acidic residues" evidence="1">
    <location>
        <begin position="643"/>
        <end position="654"/>
    </location>
</feature>